<accession>A0A2A8BSJ6</accession>
<evidence type="ECO:0000313" key="2">
    <source>
        <dbReference type="Proteomes" id="UP000220621"/>
    </source>
</evidence>
<evidence type="ECO:0008006" key="3">
    <source>
        <dbReference type="Google" id="ProtNLM"/>
    </source>
</evidence>
<dbReference type="AlphaFoldDB" id="A0A2A8BSJ6"/>
<reference evidence="1 2" key="1">
    <citation type="submission" date="2017-09" db="EMBL/GenBank/DDBJ databases">
        <title>Large-scale bioinformatics analysis of Bacillus genomes uncovers conserved roles of natural products in bacterial physiology.</title>
        <authorList>
            <consortium name="Agbiome Team Llc"/>
            <person name="Bleich R.M."/>
            <person name="Grubbs K.J."/>
            <person name="Santa Maria K.C."/>
            <person name="Allen S.E."/>
            <person name="Farag S."/>
            <person name="Shank E.A."/>
            <person name="Bowers A."/>
        </authorList>
    </citation>
    <scope>NUCLEOTIDE SEQUENCE [LARGE SCALE GENOMIC DNA]</scope>
    <source>
        <strain evidence="1 2">AFS010764</strain>
    </source>
</reference>
<proteinExistence type="predicted"/>
<sequence>MAQINIFTKNGKEIAIKADNLSKEESLSNLKEGLTTGKKFTTYESDEMVVGIVYDEISHFCIK</sequence>
<comment type="caution">
    <text evidence="1">The sequence shown here is derived from an EMBL/GenBank/DDBJ whole genome shotgun (WGS) entry which is preliminary data.</text>
</comment>
<dbReference type="RefSeq" id="WP_098102089.1">
    <property type="nucleotide sequence ID" value="NZ_NUDL01000020.1"/>
</dbReference>
<protein>
    <recommendedName>
        <fullName evidence="3">DUF2922 domain-containing protein</fullName>
    </recommendedName>
</protein>
<dbReference type="EMBL" id="NUDL01000020">
    <property type="protein sequence ID" value="PEM57632.1"/>
    <property type="molecule type" value="Genomic_DNA"/>
</dbReference>
<organism evidence="1 2">
    <name type="scientific">Bacillus wiedmannii</name>
    <dbReference type="NCBI Taxonomy" id="1890302"/>
    <lineage>
        <taxon>Bacteria</taxon>
        <taxon>Bacillati</taxon>
        <taxon>Bacillota</taxon>
        <taxon>Bacilli</taxon>
        <taxon>Bacillales</taxon>
        <taxon>Bacillaceae</taxon>
        <taxon>Bacillus</taxon>
        <taxon>Bacillus cereus group</taxon>
    </lineage>
</organism>
<dbReference type="Proteomes" id="UP000220621">
    <property type="component" value="Unassembled WGS sequence"/>
</dbReference>
<gene>
    <name evidence="1" type="ORF">CN611_07425</name>
</gene>
<evidence type="ECO:0000313" key="1">
    <source>
        <dbReference type="EMBL" id="PEM57632.1"/>
    </source>
</evidence>
<name>A0A2A8BSJ6_9BACI</name>